<evidence type="ECO:0000256" key="3">
    <source>
        <dbReference type="ARBA" id="ARBA00022884"/>
    </source>
</evidence>
<dbReference type="GO" id="GO:0005840">
    <property type="term" value="C:ribosome"/>
    <property type="evidence" value="ECO:0007669"/>
    <property type="project" value="UniProtKB-KW"/>
</dbReference>
<dbReference type="NCBIfam" id="TIGR00158">
    <property type="entry name" value="L9"/>
    <property type="match status" value="1"/>
</dbReference>
<evidence type="ECO:0000259" key="9">
    <source>
        <dbReference type="Pfam" id="PF03948"/>
    </source>
</evidence>
<accession>A0A2M6WJK6</accession>
<dbReference type="Gene3D" id="3.10.430.100">
    <property type="entry name" value="Ribosomal protein L9, C-terminal domain"/>
    <property type="match status" value="1"/>
</dbReference>
<gene>
    <name evidence="7 10" type="primary">rplI</name>
    <name evidence="10" type="ORF">COU06_02620</name>
</gene>
<evidence type="ECO:0000256" key="7">
    <source>
        <dbReference type="HAMAP-Rule" id="MF_00503"/>
    </source>
</evidence>
<dbReference type="InterPro" id="IPR036791">
    <property type="entry name" value="Ribosomal_bL9_C_sf"/>
</dbReference>
<dbReference type="InterPro" id="IPR020594">
    <property type="entry name" value="Ribosomal_bL9_bac/chp"/>
</dbReference>
<dbReference type="Pfam" id="PF03948">
    <property type="entry name" value="Ribosomal_L9_C"/>
    <property type="match status" value="1"/>
</dbReference>
<dbReference type="InterPro" id="IPR036935">
    <property type="entry name" value="Ribosomal_bL9_N_sf"/>
</dbReference>
<comment type="caution">
    <text evidence="10">The sequence shown here is derived from an EMBL/GenBank/DDBJ whole genome shotgun (WGS) entry which is preliminary data.</text>
</comment>
<evidence type="ECO:0000256" key="4">
    <source>
        <dbReference type="ARBA" id="ARBA00022980"/>
    </source>
</evidence>
<dbReference type="GO" id="GO:1990904">
    <property type="term" value="C:ribonucleoprotein complex"/>
    <property type="evidence" value="ECO:0007669"/>
    <property type="project" value="UniProtKB-KW"/>
</dbReference>
<sequence length="142" mass="16030">MKVFLLQDIKGVGRKNEIKNVSDGYARNFLFPKKLAKVADNSARAVKEKIDVDAKKRTAQYMEWVKKLKTEKFIFEIKVSKEGGVFGSVTTKDLTEALEKKGYMDFTLEKNIHIKELGVSKVEVGFPRGIKGQTQVEVTGTE</sequence>
<dbReference type="InterPro" id="IPR020070">
    <property type="entry name" value="Ribosomal_bL9_N"/>
</dbReference>
<keyword evidence="3 7" id="KW-0694">RNA-binding</keyword>
<dbReference type="SUPFAM" id="SSF55653">
    <property type="entry name" value="Ribosomal protein L9 C-domain"/>
    <property type="match status" value="1"/>
</dbReference>
<dbReference type="Gene3D" id="3.40.5.10">
    <property type="entry name" value="Ribosomal protein L9, N-terminal domain"/>
    <property type="match status" value="1"/>
</dbReference>
<dbReference type="InterPro" id="IPR020069">
    <property type="entry name" value="Ribosomal_bL9_C"/>
</dbReference>
<feature type="domain" description="Large ribosomal subunit protein bL9 C-terminal" evidence="9">
    <location>
        <begin position="64"/>
        <end position="139"/>
    </location>
</feature>
<dbReference type="Proteomes" id="UP000229112">
    <property type="component" value="Unassembled WGS sequence"/>
</dbReference>
<dbReference type="GO" id="GO:0003735">
    <property type="term" value="F:structural constituent of ribosome"/>
    <property type="evidence" value="ECO:0007669"/>
    <property type="project" value="InterPro"/>
</dbReference>
<comment type="similarity">
    <text evidence="1 7">Belongs to the bacterial ribosomal protein bL9 family.</text>
</comment>
<dbReference type="InterPro" id="IPR000244">
    <property type="entry name" value="Ribosomal_bL9"/>
</dbReference>
<dbReference type="EMBL" id="PFAY01000025">
    <property type="protein sequence ID" value="PIT92949.1"/>
    <property type="molecule type" value="Genomic_DNA"/>
</dbReference>
<dbReference type="Pfam" id="PF01281">
    <property type="entry name" value="Ribosomal_L9_N"/>
    <property type="match status" value="1"/>
</dbReference>
<dbReference type="AlphaFoldDB" id="A0A2M6WJK6"/>
<organism evidence="10 11">
    <name type="scientific">Candidatus Harrisonbacteria bacterium CG10_big_fil_rev_8_21_14_0_10_38_8</name>
    <dbReference type="NCBI Taxonomy" id="1974582"/>
    <lineage>
        <taxon>Bacteria</taxon>
        <taxon>Candidatus Harrisoniibacteriota</taxon>
    </lineage>
</organism>
<evidence type="ECO:0000256" key="2">
    <source>
        <dbReference type="ARBA" id="ARBA00022730"/>
    </source>
</evidence>
<protein>
    <recommendedName>
        <fullName evidence="6 7">Large ribosomal subunit protein bL9</fullName>
    </recommendedName>
</protein>
<proteinExistence type="inferred from homology"/>
<dbReference type="InterPro" id="IPR009027">
    <property type="entry name" value="Ribosomal_bL9/RNase_H1_N"/>
</dbReference>
<keyword evidence="2 7" id="KW-0699">rRNA-binding</keyword>
<evidence type="ECO:0000256" key="6">
    <source>
        <dbReference type="ARBA" id="ARBA00035292"/>
    </source>
</evidence>
<reference evidence="11" key="1">
    <citation type="submission" date="2017-09" db="EMBL/GenBank/DDBJ databases">
        <title>Depth-based differentiation of microbial function through sediment-hosted aquifers and enrichment of novel symbionts in the deep terrestrial subsurface.</title>
        <authorList>
            <person name="Probst A.J."/>
            <person name="Ladd B."/>
            <person name="Jarett J.K."/>
            <person name="Geller-Mcgrath D.E."/>
            <person name="Sieber C.M.K."/>
            <person name="Emerson J.B."/>
            <person name="Anantharaman K."/>
            <person name="Thomas B.C."/>
            <person name="Malmstrom R."/>
            <person name="Stieglmeier M."/>
            <person name="Klingl A."/>
            <person name="Woyke T."/>
            <person name="Ryan C.M."/>
            <person name="Banfield J.F."/>
        </authorList>
    </citation>
    <scope>NUCLEOTIDE SEQUENCE [LARGE SCALE GENOMIC DNA]</scope>
</reference>
<dbReference type="GO" id="GO:0006412">
    <property type="term" value="P:translation"/>
    <property type="evidence" value="ECO:0007669"/>
    <property type="project" value="UniProtKB-UniRule"/>
</dbReference>
<evidence type="ECO:0000256" key="1">
    <source>
        <dbReference type="ARBA" id="ARBA00010605"/>
    </source>
</evidence>
<evidence type="ECO:0000259" key="8">
    <source>
        <dbReference type="Pfam" id="PF01281"/>
    </source>
</evidence>
<dbReference type="GO" id="GO:0019843">
    <property type="term" value="F:rRNA binding"/>
    <property type="evidence" value="ECO:0007669"/>
    <property type="project" value="UniProtKB-UniRule"/>
</dbReference>
<name>A0A2M6WJK6_9BACT</name>
<evidence type="ECO:0000313" key="11">
    <source>
        <dbReference type="Proteomes" id="UP000229112"/>
    </source>
</evidence>
<feature type="domain" description="Ribosomal protein L9" evidence="8">
    <location>
        <begin position="1"/>
        <end position="44"/>
    </location>
</feature>
<dbReference type="SUPFAM" id="SSF55658">
    <property type="entry name" value="L9 N-domain-like"/>
    <property type="match status" value="1"/>
</dbReference>
<evidence type="ECO:0000256" key="5">
    <source>
        <dbReference type="ARBA" id="ARBA00023274"/>
    </source>
</evidence>
<keyword evidence="5 7" id="KW-0687">Ribonucleoprotein</keyword>
<evidence type="ECO:0000313" key="10">
    <source>
        <dbReference type="EMBL" id="PIT92949.1"/>
    </source>
</evidence>
<comment type="function">
    <text evidence="7">Binds to the 23S rRNA.</text>
</comment>
<dbReference type="HAMAP" id="MF_00503">
    <property type="entry name" value="Ribosomal_bL9"/>
    <property type="match status" value="1"/>
</dbReference>
<dbReference type="PANTHER" id="PTHR21368">
    <property type="entry name" value="50S RIBOSOMAL PROTEIN L9"/>
    <property type="match status" value="1"/>
</dbReference>
<keyword evidence="4 7" id="KW-0689">Ribosomal protein</keyword>